<reference evidence="1" key="1">
    <citation type="journal article" date="2023" name="G3 (Bethesda)">
        <title>A reference genome for the long-term kleptoplast-retaining sea slug Elysia crispata morphotype clarki.</title>
        <authorList>
            <person name="Eastman K.E."/>
            <person name="Pendleton A.L."/>
            <person name="Shaikh M.A."/>
            <person name="Suttiyut T."/>
            <person name="Ogas R."/>
            <person name="Tomko P."/>
            <person name="Gavelis G."/>
            <person name="Widhalm J.R."/>
            <person name="Wisecaver J.H."/>
        </authorList>
    </citation>
    <scope>NUCLEOTIDE SEQUENCE</scope>
    <source>
        <strain evidence="1">ECLA1</strain>
    </source>
</reference>
<sequence length="126" mass="14150">MHHSEDSRGEVSYLLQLAHNNTGRRVEHWSKFGKTSSDFAPHDLNPRASRNPPVLRELSDTEKVKGSNTGFTETAQHTTSITARRALFMCTAKQQIAGLSVMSPINVQTVRHMGLLKQETNRQPQL</sequence>
<name>A0AAE0YN88_9GAST</name>
<protein>
    <submittedName>
        <fullName evidence="1">Uncharacterized protein</fullName>
    </submittedName>
</protein>
<evidence type="ECO:0000313" key="2">
    <source>
        <dbReference type="Proteomes" id="UP001283361"/>
    </source>
</evidence>
<comment type="caution">
    <text evidence="1">The sequence shown here is derived from an EMBL/GenBank/DDBJ whole genome shotgun (WGS) entry which is preliminary data.</text>
</comment>
<dbReference type="AlphaFoldDB" id="A0AAE0YN88"/>
<accession>A0AAE0YN88</accession>
<keyword evidence="2" id="KW-1185">Reference proteome</keyword>
<dbReference type="Proteomes" id="UP001283361">
    <property type="component" value="Unassembled WGS sequence"/>
</dbReference>
<organism evidence="1 2">
    <name type="scientific">Elysia crispata</name>
    <name type="common">lettuce slug</name>
    <dbReference type="NCBI Taxonomy" id="231223"/>
    <lineage>
        <taxon>Eukaryota</taxon>
        <taxon>Metazoa</taxon>
        <taxon>Spiralia</taxon>
        <taxon>Lophotrochozoa</taxon>
        <taxon>Mollusca</taxon>
        <taxon>Gastropoda</taxon>
        <taxon>Heterobranchia</taxon>
        <taxon>Euthyneura</taxon>
        <taxon>Panpulmonata</taxon>
        <taxon>Sacoglossa</taxon>
        <taxon>Placobranchoidea</taxon>
        <taxon>Plakobranchidae</taxon>
        <taxon>Elysia</taxon>
    </lineage>
</organism>
<proteinExistence type="predicted"/>
<evidence type="ECO:0000313" key="1">
    <source>
        <dbReference type="EMBL" id="KAK3751666.1"/>
    </source>
</evidence>
<dbReference type="EMBL" id="JAWDGP010005809">
    <property type="protein sequence ID" value="KAK3751666.1"/>
    <property type="molecule type" value="Genomic_DNA"/>
</dbReference>
<gene>
    <name evidence="1" type="ORF">RRG08_065573</name>
</gene>